<evidence type="ECO:0000313" key="1">
    <source>
        <dbReference type="EMBL" id="GAG01649.1"/>
    </source>
</evidence>
<accession>X0U799</accession>
<dbReference type="InterPro" id="IPR009241">
    <property type="entry name" value="HigB-like"/>
</dbReference>
<evidence type="ECO:0008006" key="2">
    <source>
        <dbReference type="Google" id="ProtNLM"/>
    </source>
</evidence>
<protein>
    <recommendedName>
        <fullName evidence="2">Type II toxin-antitoxin system RelE/ParE family toxin</fullName>
    </recommendedName>
</protein>
<sequence>MVVDWRVIYYETPDGNCPIRAFIDSRKLREQAKVLALISYLQDKGPILPRPYADLLEDGIHELRVKSSGDQVRVLYFFCYRRYIVLTHAFVKVTARVPRAEIQQAKKYRSDFLSRIKESDLEALHDDI</sequence>
<dbReference type="AlphaFoldDB" id="X0U799"/>
<reference evidence="1" key="1">
    <citation type="journal article" date="2014" name="Front. Microbiol.">
        <title>High frequency of phylogenetically diverse reductive dehalogenase-homologous genes in deep subseafloor sedimentary metagenomes.</title>
        <authorList>
            <person name="Kawai M."/>
            <person name="Futagami T."/>
            <person name="Toyoda A."/>
            <person name="Takaki Y."/>
            <person name="Nishi S."/>
            <person name="Hori S."/>
            <person name="Arai W."/>
            <person name="Tsubouchi T."/>
            <person name="Morono Y."/>
            <person name="Uchiyama I."/>
            <person name="Ito T."/>
            <person name="Fujiyama A."/>
            <person name="Inagaki F."/>
            <person name="Takami H."/>
        </authorList>
    </citation>
    <scope>NUCLEOTIDE SEQUENCE</scope>
    <source>
        <strain evidence="1">Expedition CK06-06</strain>
    </source>
</reference>
<proteinExistence type="predicted"/>
<gene>
    <name evidence="1" type="ORF">S01H1_39882</name>
</gene>
<name>X0U799_9ZZZZ</name>
<organism evidence="1">
    <name type="scientific">marine sediment metagenome</name>
    <dbReference type="NCBI Taxonomy" id="412755"/>
    <lineage>
        <taxon>unclassified sequences</taxon>
        <taxon>metagenomes</taxon>
        <taxon>ecological metagenomes</taxon>
    </lineage>
</organism>
<dbReference type="Pfam" id="PF05973">
    <property type="entry name" value="Gp49"/>
    <property type="match status" value="1"/>
</dbReference>
<comment type="caution">
    <text evidence="1">The sequence shown here is derived from an EMBL/GenBank/DDBJ whole genome shotgun (WGS) entry which is preliminary data.</text>
</comment>
<dbReference type="EMBL" id="BARS01025213">
    <property type="protein sequence ID" value="GAG01649.1"/>
    <property type="molecule type" value="Genomic_DNA"/>
</dbReference>